<dbReference type="SUPFAM" id="SSF102198">
    <property type="entry name" value="Putative cyclase"/>
    <property type="match status" value="1"/>
</dbReference>
<protein>
    <submittedName>
        <fullName evidence="1">Kynurenine formamidase</fullName>
        <ecNumber evidence="1">3.5.1.9</ecNumber>
    </submittedName>
</protein>
<evidence type="ECO:0000313" key="1">
    <source>
        <dbReference type="EMBL" id="MDV0443947.1"/>
    </source>
</evidence>
<reference evidence="1 2" key="1">
    <citation type="submission" date="2023-06" db="EMBL/GenBank/DDBJ databases">
        <title>Genome sequence of Methancorpusculaceae sp. Cs1.</title>
        <authorList>
            <person name="Protasov E."/>
            <person name="Platt K."/>
            <person name="Poehlein A."/>
            <person name="Daniel R."/>
            <person name="Brune A."/>
        </authorList>
    </citation>
    <scope>NUCLEOTIDE SEQUENCE [LARGE SCALE GENOMIC DNA]</scope>
    <source>
        <strain evidence="1 2">Cs1</strain>
    </source>
</reference>
<dbReference type="Proteomes" id="UP001283212">
    <property type="component" value="Unassembled WGS sequence"/>
</dbReference>
<dbReference type="InterPro" id="IPR037175">
    <property type="entry name" value="KFase_sf"/>
</dbReference>
<evidence type="ECO:0000313" key="2">
    <source>
        <dbReference type="Proteomes" id="UP001283212"/>
    </source>
</evidence>
<proteinExistence type="predicted"/>
<keyword evidence="2" id="KW-1185">Reference proteome</keyword>
<gene>
    <name evidence="1" type="primary">kynB</name>
    <name evidence="1" type="ORF">McpCs1_13320</name>
</gene>
<dbReference type="PANTHER" id="PTHR31118:SF12">
    <property type="entry name" value="CYCLASE-LIKE PROTEIN 2"/>
    <property type="match status" value="1"/>
</dbReference>
<dbReference type="EMBL" id="JAWDKB010000005">
    <property type="protein sequence ID" value="MDV0443947.1"/>
    <property type="molecule type" value="Genomic_DNA"/>
</dbReference>
<dbReference type="EC" id="3.5.1.9" evidence="1"/>
<organism evidence="1 2">
    <name type="scientific">Methanorbis rubei</name>
    <dbReference type="NCBI Taxonomy" id="3028300"/>
    <lineage>
        <taxon>Archaea</taxon>
        <taxon>Methanobacteriati</taxon>
        <taxon>Methanobacteriota</taxon>
        <taxon>Stenosarchaea group</taxon>
        <taxon>Methanomicrobia</taxon>
        <taxon>Methanomicrobiales</taxon>
        <taxon>Methanocorpusculaceae</taxon>
        <taxon>Methanorbis</taxon>
    </lineage>
</organism>
<sequence>MMRSILQIMVSKMKIYDVTRALVPGMYVYPGDPEFVRRELHAGESTISALSLGTHTGTHIDAPAHYFPAGTTVDELPLGSLITIAEVVSFGALFSHTSSAVLFRSGYHDADKTYPELSEKEAEYLISSGVKVVGCDTPSIGSDAVHRILLGAGIAIIELLDLTHVPDGMYHMFALPLKIRGGDAAPARVVLLEDEE</sequence>
<name>A0AAE4MFD1_9EURY</name>
<comment type="caution">
    <text evidence="1">The sequence shown here is derived from an EMBL/GenBank/DDBJ whole genome shotgun (WGS) entry which is preliminary data.</text>
</comment>
<accession>A0AAE4MFD1</accession>
<dbReference type="GO" id="GO:0004061">
    <property type="term" value="F:arylformamidase activity"/>
    <property type="evidence" value="ECO:0007669"/>
    <property type="project" value="UniProtKB-EC"/>
</dbReference>
<dbReference type="GO" id="GO:0019441">
    <property type="term" value="P:L-tryptophan catabolic process to kynurenine"/>
    <property type="evidence" value="ECO:0007669"/>
    <property type="project" value="InterPro"/>
</dbReference>
<keyword evidence="1" id="KW-0378">Hydrolase</keyword>
<dbReference type="Gene3D" id="3.50.30.50">
    <property type="entry name" value="Putative cyclase"/>
    <property type="match status" value="1"/>
</dbReference>
<dbReference type="RefSeq" id="WP_338096454.1">
    <property type="nucleotide sequence ID" value="NZ_JAWDKB010000005.1"/>
</dbReference>
<dbReference type="Pfam" id="PF04199">
    <property type="entry name" value="Cyclase"/>
    <property type="match status" value="1"/>
</dbReference>
<dbReference type="AlphaFoldDB" id="A0AAE4MFD1"/>
<dbReference type="InterPro" id="IPR007325">
    <property type="entry name" value="KFase/CYL"/>
</dbReference>
<dbReference type="PANTHER" id="PTHR31118">
    <property type="entry name" value="CYCLASE-LIKE PROTEIN 2"/>
    <property type="match status" value="1"/>
</dbReference>